<dbReference type="InterPro" id="IPR051589">
    <property type="entry name" value="Sialate-O-sulfotransferase"/>
</dbReference>
<feature type="domain" description="WSC" evidence="4">
    <location>
        <begin position="130"/>
        <end position="236"/>
    </location>
</feature>
<dbReference type="AlphaFoldDB" id="A0AAD6BB14"/>
<evidence type="ECO:0000256" key="2">
    <source>
        <dbReference type="ARBA" id="ARBA00022737"/>
    </source>
</evidence>
<dbReference type="Gene3D" id="3.40.50.300">
    <property type="entry name" value="P-loop containing nucleotide triphosphate hydrolases"/>
    <property type="match status" value="1"/>
</dbReference>
<proteinExistence type="inferred from homology"/>
<dbReference type="Pfam" id="PF01822">
    <property type="entry name" value="WSC"/>
    <property type="match status" value="2"/>
</dbReference>
<comment type="caution">
    <text evidence="5">The sequence shown here is derived from an EMBL/GenBank/DDBJ whole genome shotgun (WGS) entry which is preliminary data.</text>
</comment>
<evidence type="ECO:0000256" key="3">
    <source>
        <dbReference type="SAM" id="MobiDB-lite"/>
    </source>
</evidence>
<gene>
    <name evidence="5" type="ORF">JOQ06_011278</name>
</gene>
<keyword evidence="6" id="KW-1185">Reference proteome</keyword>
<dbReference type="PANTHER" id="PTHR45964:SF7">
    <property type="entry name" value="SIALATE:O-SULFOTRANSFERASE 2"/>
    <property type="match status" value="1"/>
</dbReference>
<protein>
    <recommendedName>
        <fullName evidence="4">WSC domain-containing protein</fullName>
    </recommendedName>
</protein>
<accession>A0AAD6BB14</accession>
<keyword evidence="2" id="KW-0677">Repeat</keyword>
<sequence>MAKPLLKIQPYYRRKSVLFFSLILLCLTARSLVFLHSGFVGESHSGASGGRDSLVASEKGGRTSLSDAQGLGITSGVFKETRRSGRRYGPPWMKKPGQEGQETVRRGGDYTTNWNRALKARSGKDVDDGRAKYIGCHIDDIQKRTLSGDSFFDDKNMTVFRCHDNCAERADWEQILAARLQKSGYMYAGLEFGVECYCGHKIQAPNVSDSECNMKCKGEKSNLCGGANRLSIYRLKLSRYVSSIFKGCFHRPDNVTLALPISAVIQNMSVDKCMDMCTEREKTLAILGGDRCHCGFPTPLFSLHEPEDESLCLHHCLGEEFETCGNEEYFVVYQTQVQDNRCMDRNFLPTGAKQLVALASFPGSGNTWTRHLIELATGFYTGSYYFDGSLYNKEFKGEKDHWQNGRTICVKTHESGKQHIESFDSSVVIIRNPFKALMAEFNRQYGGHIGFASQAQWKGKGELPRLFGSCSNTS</sequence>
<dbReference type="PANTHER" id="PTHR45964">
    <property type="entry name" value="WSCD FAMILY MEMBER CG9164"/>
    <property type="match status" value="1"/>
</dbReference>
<organism evidence="5 6">
    <name type="scientific">Pogonophryne albipinna</name>
    <dbReference type="NCBI Taxonomy" id="1090488"/>
    <lineage>
        <taxon>Eukaryota</taxon>
        <taxon>Metazoa</taxon>
        <taxon>Chordata</taxon>
        <taxon>Craniata</taxon>
        <taxon>Vertebrata</taxon>
        <taxon>Euteleostomi</taxon>
        <taxon>Actinopterygii</taxon>
        <taxon>Neopterygii</taxon>
        <taxon>Teleostei</taxon>
        <taxon>Neoteleostei</taxon>
        <taxon>Acanthomorphata</taxon>
        <taxon>Eupercaria</taxon>
        <taxon>Perciformes</taxon>
        <taxon>Notothenioidei</taxon>
        <taxon>Pogonophryne</taxon>
    </lineage>
</organism>
<feature type="domain" description="WSC" evidence="4">
    <location>
        <begin position="242"/>
        <end position="336"/>
    </location>
</feature>
<dbReference type="EMBL" id="JAPTMU010000006">
    <property type="protein sequence ID" value="KAJ4941398.1"/>
    <property type="molecule type" value="Genomic_DNA"/>
</dbReference>
<dbReference type="SUPFAM" id="SSF52540">
    <property type="entry name" value="P-loop containing nucleoside triphosphate hydrolases"/>
    <property type="match status" value="1"/>
</dbReference>
<dbReference type="InterPro" id="IPR002889">
    <property type="entry name" value="WSC_carb-bd"/>
</dbReference>
<evidence type="ECO:0000256" key="1">
    <source>
        <dbReference type="ARBA" id="ARBA00010236"/>
    </source>
</evidence>
<name>A0AAD6BB14_9TELE</name>
<dbReference type="PROSITE" id="PS51212">
    <property type="entry name" value="WSC"/>
    <property type="match status" value="2"/>
</dbReference>
<dbReference type="InterPro" id="IPR027417">
    <property type="entry name" value="P-loop_NTPase"/>
</dbReference>
<feature type="region of interest" description="Disordered" evidence="3">
    <location>
        <begin position="81"/>
        <end position="108"/>
    </location>
</feature>
<dbReference type="SMART" id="SM00321">
    <property type="entry name" value="WSC"/>
    <property type="match status" value="2"/>
</dbReference>
<dbReference type="Proteomes" id="UP001219934">
    <property type="component" value="Unassembled WGS sequence"/>
</dbReference>
<comment type="similarity">
    <text evidence="1">Belongs to the WSCD family.</text>
</comment>
<reference evidence="5" key="1">
    <citation type="submission" date="2022-11" db="EMBL/GenBank/DDBJ databases">
        <title>Chromosome-level genome of Pogonophryne albipinna.</title>
        <authorList>
            <person name="Jo E."/>
        </authorList>
    </citation>
    <scope>NUCLEOTIDE SEQUENCE</scope>
    <source>
        <strain evidence="5">SGF0006</strain>
        <tissue evidence="5">Muscle</tissue>
    </source>
</reference>
<feature type="region of interest" description="Disordered" evidence="3">
    <location>
        <begin position="44"/>
        <end position="69"/>
    </location>
</feature>
<evidence type="ECO:0000259" key="4">
    <source>
        <dbReference type="PROSITE" id="PS51212"/>
    </source>
</evidence>
<evidence type="ECO:0000313" key="6">
    <source>
        <dbReference type="Proteomes" id="UP001219934"/>
    </source>
</evidence>
<evidence type="ECO:0000313" key="5">
    <source>
        <dbReference type="EMBL" id="KAJ4941398.1"/>
    </source>
</evidence>